<feature type="signal peptide" evidence="1">
    <location>
        <begin position="1"/>
        <end position="20"/>
    </location>
</feature>
<evidence type="ECO:0000259" key="2">
    <source>
        <dbReference type="Pfam" id="PF04069"/>
    </source>
</evidence>
<dbReference type="EMBL" id="BAABGN010000012">
    <property type="protein sequence ID" value="GAA4428129.1"/>
    <property type="molecule type" value="Genomic_DNA"/>
</dbReference>
<dbReference type="InterPro" id="IPR007210">
    <property type="entry name" value="ABC_Gly_betaine_transp_sub-bd"/>
</dbReference>
<feature type="chain" id="PRO_5047128970" evidence="1">
    <location>
        <begin position="21"/>
        <end position="314"/>
    </location>
</feature>
<evidence type="ECO:0000313" key="4">
    <source>
        <dbReference type="Proteomes" id="UP001500622"/>
    </source>
</evidence>
<name>A0ABP8LEE7_9MICO</name>
<organism evidence="3 4">
    <name type="scientific">Georgenia halophila</name>
    <dbReference type="NCBI Taxonomy" id="620889"/>
    <lineage>
        <taxon>Bacteria</taxon>
        <taxon>Bacillati</taxon>
        <taxon>Actinomycetota</taxon>
        <taxon>Actinomycetes</taxon>
        <taxon>Micrococcales</taxon>
        <taxon>Bogoriellaceae</taxon>
        <taxon>Georgenia</taxon>
    </lineage>
</organism>
<sequence length="314" mass="33550">MRLRTKLFVPVLLSTSLLLAACGGSSGGEGEGPLAGAELTIGSKSFAESIILGHMTMLALEDAGAAVEDQTGIESSANVRTALTSGDIDLYWEYTGTAWISYLNKTNPIPDAQKQFDAVAEADLAQNDIAWLARSPINNAYAIAASSETAEQLGVSTMSDLTTLLAEDPDALTLCVESEFAARDDGLPGVLEAYDLQALPEQNISTVGEAIIYTELRDGGTCNFGEVFATDARISAFDLTVLEDDRAFFPIYNASPTVRAETDENYPEIAEILTPIAEALDNETMAELNAQVDIEGRTAEDVAEEWLTQEGFID</sequence>
<protein>
    <submittedName>
        <fullName evidence="3">Glycine betaine ABC transporter substrate-binding protein</fullName>
    </submittedName>
</protein>
<proteinExistence type="predicted"/>
<feature type="domain" description="ABC-type glycine betaine transport system substrate-binding" evidence="2">
    <location>
        <begin position="38"/>
        <end position="309"/>
    </location>
</feature>
<accession>A0ABP8LEE7</accession>
<dbReference type="Gene3D" id="3.40.190.10">
    <property type="entry name" value="Periplasmic binding protein-like II"/>
    <property type="match status" value="1"/>
</dbReference>
<dbReference type="Gene3D" id="3.40.190.120">
    <property type="entry name" value="Osmoprotection protein (prox), domain 2"/>
    <property type="match status" value="1"/>
</dbReference>
<reference evidence="4" key="1">
    <citation type="journal article" date="2019" name="Int. J. Syst. Evol. Microbiol.">
        <title>The Global Catalogue of Microorganisms (GCM) 10K type strain sequencing project: providing services to taxonomists for standard genome sequencing and annotation.</title>
        <authorList>
            <consortium name="The Broad Institute Genomics Platform"/>
            <consortium name="The Broad Institute Genome Sequencing Center for Infectious Disease"/>
            <person name="Wu L."/>
            <person name="Ma J."/>
        </authorList>
    </citation>
    <scope>NUCLEOTIDE SEQUENCE [LARGE SCALE GENOMIC DNA]</scope>
    <source>
        <strain evidence="4">JCM 17810</strain>
    </source>
</reference>
<dbReference type="RefSeq" id="WP_345216983.1">
    <property type="nucleotide sequence ID" value="NZ_BAABGN010000012.1"/>
</dbReference>
<dbReference type="Pfam" id="PF04069">
    <property type="entry name" value="OpuAC"/>
    <property type="match status" value="1"/>
</dbReference>
<keyword evidence="4" id="KW-1185">Reference proteome</keyword>
<dbReference type="SUPFAM" id="SSF53850">
    <property type="entry name" value="Periplasmic binding protein-like II"/>
    <property type="match status" value="1"/>
</dbReference>
<dbReference type="Proteomes" id="UP001500622">
    <property type="component" value="Unassembled WGS sequence"/>
</dbReference>
<evidence type="ECO:0000313" key="3">
    <source>
        <dbReference type="EMBL" id="GAA4428129.1"/>
    </source>
</evidence>
<gene>
    <name evidence="3" type="ORF">GCM10023169_28910</name>
</gene>
<comment type="caution">
    <text evidence="3">The sequence shown here is derived from an EMBL/GenBank/DDBJ whole genome shotgun (WGS) entry which is preliminary data.</text>
</comment>
<dbReference type="PROSITE" id="PS51257">
    <property type="entry name" value="PROKAR_LIPOPROTEIN"/>
    <property type="match status" value="1"/>
</dbReference>
<evidence type="ECO:0000256" key="1">
    <source>
        <dbReference type="SAM" id="SignalP"/>
    </source>
</evidence>
<dbReference type="CDD" id="cd13611">
    <property type="entry name" value="PBP2_YehZ"/>
    <property type="match status" value="1"/>
</dbReference>
<keyword evidence="1" id="KW-0732">Signal</keyword>